<proteinExistence type="predicted"/>
<comment type="caution">
    <text evidence="1">The sequence shown here is derived from an EMBL/GenBank/DDBJ whole genome shotgun (WGS) entry which is preliminary data.</text>
</comment>
<dbReference type="Proteomes" id="UP000030351">
    <property type="component" value="Unassembled WGS sequence"/>
</dbReference>
<dbReference type="EMBL" id="JRUQ01000038">
    <property type="protein sequence ID" value="KGT93017.1"/>
    <property type="molecule type" value="Genomic_DNA"/>
</dbReference>
<keyword evidence="2" id="KW-1185">Reference proteome</keyword>
<reference evidence="1 2" key="1">
    <citation type="submission" date="2014-10" db="EMBL/GenBank/DDBJ databases">
        <title>Genome sequence of Erwinia typographi M043b.</title>
        <authorList>
            <person name="Chan K.-G."/>
            <person name="Tan W.-S."/>
        </authorList>
    </citation>
    <scope>NUCLEOTIDE SEQUENCE [LARGE SCALE GENOMIC DNA]</scope>
    <source>
        <strain evidence="1 2">M043b</strain>
    </source>
</reference>
<name>A0A0A3Z1S9_9GAMM</name>
<organism evidence="1 2">
    <name type="scientific">Erwinia typographi</name>
    <dbReference type="NCBI Taxonomy" id="371042"/>
    <lineage>
        <taxon>Bacteria</taxon>
        <taxon>Pseudomonadati</taxon>
        <taxon>Pseudomonadota</taxon>
        <taxon>Gammaproteobacteria</taxon>
        <taxon>Enterobacterales</taxon>
        <taxon>Erwiniaceae</taxon>
        <taxon>Erwinia</taxon>
    </lineage>
</organism>
<sequence>MSNFLSPAAAYLNRRNELLAERAVVQSPVVIQTINKALLASEIAMATFHDLESLNTLQQRKARLIDWHETQSQQELQNFELLSNRLSLPEEADEQAYLGYQHDFTRLADSFPWQKASLQMVQNDLFSTTFNLWLETLEELFSAQNRKPLFIRIEKILAFSISKIPVLGEAVDAYRQLAPVMTASHEKARSSDDYFRTLESYTEAANLCCRGILIFCFTTEAVLRGRKLPTEAILADKIKGHYDSVIDGTHPYF</sequence>
<dbReference type="AlphaFoldDB" id="A0A0A3Z1S9"/>
<evidence type="ECO:0000313" key="2">
    <source>
        <dbReference type="Proteomes" id="UP000030351"/>
    </source>
</evidence>
<gene>
    <name evidence="1" type="ORF">NG99_12475</name>
</gene>
<dbReference type="OrthoDB" id="6517825at2"/>
<dbReference type="eggNOG" id="ENOG5033TMB">
    <property type="taxonomic scope" value="Bacteria"/>
</dbReference>
<dbReference type="STRING" id="371042.NG99_12475"/>
<evidence type="ECO:0000313" key="1">
    <source>
        <dbReference type="EMBL" id="KGT93017.1"/>
    </source>
</evidence>
<protein>
    <submittedName>
        <fullName evidence="1">Uncharacterized protein</fullName>
    </submittedName>
</protein>
<accession>A0A0A3Z1S9</accession>
<dbReference type="RefSeq" id="WP_034893030.1">
    <property type="nucleotide sequence ID" value="NZ_JRUQ01000038.1"/>
</dbReference>